<name>A0ABS2E9A8_9FIRM</name>
<feature type="transmembrane region" description="Helical" evidence="1">
    <location>
        <begin position="278"/>
        <end position="299"/>
    </location>
</feature>
<dbReference type="PANTHER" id="PTHR38454:SF1">
    <property type="entry name" value="INTEGRAL MEMBRANE PROTEIN"/>
    <property type="match status" value="1"/>
</dbReference>
<accession>A0ABS2E9A8</accession>
<feature type="transmembrane region" description="Helical" evidence="1">
    <location>
        <begin position="364"/>
        <end position="383"/>
    </location>
</feature>
<keyword evidence="1" id="KW-0472">Membrane</keyword>
<dbReference type="Proteomes" id="UP000716906">
    <property type="component" value="Unassembled WGS sequence"/>
</dbReference>
<feature type="transmembrane region" description="Helical" evidence="1">
    <location>
        <begin position="330"/>
        <end position="352"/>
    </location>
</feature>
<dbReference type="Pfam" id="PF09586">
    <property type="entry name" value="YfhO"/>
    <property type="match status" value="1"/>
</dbReference>
<proteinExistence type="predicted"/>
<keyword evidence="1" id="KW-0812">Transmembrane</keyword>
<evidence type="ECO:0000256" key="1">
    <source>
        <dbReference type="SAM" id="Phobius"/>
    </source>
</evidence>
<gene>
    <name evidence="2" type="ORF">H7U36_09005</name>
</gene>
<reference evidence="2 3" key="1">
    <citation type="journal article" date="2021" name="Sci. Rep.">
        <title>The distribution of antibiotic resistance genes in chicken gut microbiota commensals.</title>
        <authorList>
            <person name="Juricova H."/>
            <person name="Matiasovicova J."/>
            <person name="Kubasova T."/>
            <person name="Cejkova D."/>
            <person name="Rychlik I."/>
        </authorList>
    </citation>
    <scope>NUCLEOTIDE SEQUENCE [LARGE SCALE GENOMIC DNA]</scope>
    <source>
        <strain evidence="2 3">An773</strain>
    </source>
</reference>
<evidence type="ECO:0000313" key="2">
    <source>
        <dbReference type="EMBL" id="MBM6738234.1"/>
    </source>
</evidence>
<feature type="transmembrane region" description="Helical" evidence="1">
    <location>
        <begin position="102"/>
        <end position="122"/>
    </location>
</feature>
<feature type="transmembrane region" description="Helical" evidence="1">
    <location>
        <begin position="230"/>
        <end position="252"/>
    </location>
</feature>
<keyword evidence="3" id="KW-1185">Reference proteome</keyword>
<protein>
    <submittedName>
        <fullName evidence="2">YfhO family protein</fullName>
    </submittedName>
</protein>
<feature type="transmembrane region" description="Helical" evidence="1">
    <location>
        <begin position="134"/>
        <end position="158"/>
    </location>
</feature>
<keyword evidence="1" id="KW-1133">Transmembrane helix</keyword>
<feature type="transmembrane region" description="Helical" evidence="1">
    <location>
        <begin position="178"/>
        <end position="209"/>
    </location>
</feature>
<dbReference type="RefSeq" id="WP_205156043.1">
    <property type="nucleotide sequence ID" value="NZ_JACLYY010000007.1"/>
</dbReference>
<feature type="transmembrane region" description="Helical" evidence="1">
    <location>
        <begin position="306"/>
        <end position="324"/>
    </location>
</feature>
<feature type="transmembrane region" description="Helical" evidence="1">
    <location>
        <begin position="413"/>
        <end position="431"/>
    </location>
</feature>
<dbReference type="InterPro" id="IPR018580">
    <property type="entry name" value="Uncharacterised_YfhO"/>
</dbReference>
<dbReference type="EMBL" id="JACLYY010000007">
    <property type="protein sequence ID" value="MBM6738234.1"/>
    <property type="molecule type" value="Genomic_DNA"/>
</dbReference>
<organism evidence="2 3">
    <name type="scientific">Faecalicatena fissicatena</name>
    <dbReference type="NCBI Taxonomy" id="290055"/>
    <lineage>
        <taxon>Bacteria</taxon>
        <taxon>Bacillati</taxon>
        <taxon>Bacillota</taxon>
        <taxon>Clostridia</taxon>
        <taxon>Lachnospirales</taxon>
        <taxon>Lachnospiraceae</taxon>
        <taxon>Faecalicatena</taxon>
    </lineage>
</organism>
<feature type="transmembrane region" description="Helical" evidence="1">
    <location>
        <begin position="389"/>
        <end position="406"/>
    </location>
</feature>
<sequence>MRKMKSSRKILFPLVLTAIPILLFLMKICGGYLAGSETDWLSQHIVFPEYFRQKFYETGNLWPDFAMELGGGQNIWNFAYYGLYNPLYLLSFLLPFVDMADYVQAVMLLTWISSGLLCYTWLKNGHFRQEDSFFGALLLILSGPTVYHTSMQIMFVSYMPFLLLTLMGYDRYVSRGKYGFLTAGTFLMVLTSFYFAVGGVAALLVYGLCGWKKEWASSPLVLIRSLWRQFYPAFFGGLLSFFYLVPMCLAMLGGRSEENSYSLTDLLLPEGNPLKLLYSPYGMGLTAMAAVVLCVSLFYRRCREKYMAACVCLLLLVPAASYILNGGLYIRAKAFIPLLPLVSYLAAAFFGYFRRGIIARKKLLAGYGLAALVLLLGSVQSGVPDRVKMLLGADLLLCALLFLAGVKLWRRAVCAGLAAVMACFACVQISFARESQVEAAWMEEFQDQDLADAARQVRSEDSGFYRMEVRGTREQEKAADNQVLTDGQNLTTLYSSVGNSAYETFREEILHLARPARNGLMQESTENPVFLQLMGVKYLLVREDDETQVPEGYEKTGQVGTVGIYENQDVAPIGYVTDQVISADTFEKLSWPEKSLALLTVAAAGDEDTASASCRTREAELASLAGDYEVTSEGETRKIALEDRQEGDQYLFLSFQVKNKHPRRDVSVSVNGETNKQSASRGYAYDNQNQVFYFVCPLREGQSSVEITFGEGSYEISGVEAWYGSAGESPSQEEYSDAGLELTGDGDALTGSYTLEKDGWLITSIPFDEHFTVLVDGQEAEVSQVSGGFLGARAQAGSHRIEIRYDAPGKAAGLAVSLLAAVLLGADALRRRCGTGKRVKQVQNRL</sequence>
<evidence type="ECO:0000313" key="3">
    <source>
        <dbReference type="Proteomes" id="UP000716906"/>
    </source>
</evidence>
<feature type="transmembrane region" description="Helical" evidence="1">
    <location>
        <begin position="12"/>
        <end position="34"/>
    </location>
</feature>
<comment type="caution">
    <text evidence="2">The sequence shown here is derived from an EMBL/GenBank/DDBJ whole genome shotgun (WGS) entry which is preliminary data.</text>
</comment>
<dbReference type="PANTHER" id="PTHR38454">
    <property type="entry name" value="INTEGRAL MEMBRANE PROTEIN-RELATED"/>
    <property type="match status" value="1"/>
</dbReference>